<dbReference type="Gene3D" id="2.60.40.10">
    <property type="entry name" value="Immunoglobulins"/>
    <property type="match status" value="2"/>
</dbReference>
<dbReference type="PANTHER" id="PTHR46323:SF2">
    <property type="entry name" value="BETA-GALACTOSIDASE"/>
    <property type="match status" value="1"/>
</dbReference>
<sequence length="1040" mass="120368">MKYEKDSQNQKIIHKNRLSSRSYFMTYQNENEALTYERKISRGFQLLNGNWKFLYASSPEEFTGEFYKDDYDVSNWDELLVPSHWELNGYGNPHYTNVQYPFPVEPPYIPSENPTGHYYRDFHLASSQVAERTYLRFEGVDSSFHVWVNGDFVGYSTGSREASDFDITPYVKEGKNSIAVKVYKWSASSYLEDQDMWWLSGIFRDVYLYTKSNIYIQDFFVKTLLDDKYKDAILDIEIKTEGIQDFASDYKVEYTLLDKNYNIVKKYSDTLKDKNINVTIEINNPEKWSAEAPYLYHLLITLKKNNKVIGVIPNKIGFRKVELKNGLILVNGKDIMFKGVNRHETHPDYGRAISLDWMEKDIKLMKKNNINAVRTAHYPDDPRFYSLCDEYGLYVIDEADIETHGFDLIHEWNRLSDDQEWQEAYLDRMIRMVERDKNHPSVIIWSLGNESGFGKNHLVMADWAKKRDDTRLIHYEGETRDILDRTDNNPYEENKAADMFSTMYSSVELMEELGKREDLKQPHILCEFGHAMGNGPGGFKEYFDVFYKYKRLQGGFVWEWMDHGIRKHTNEGEEYFGYGGDFGDSPHDSNFVIDGMVMPDRTPSPALIEYKKVIEPIIVTEFNADKKTIKVENRYDFIDLKHVSAIWELSINDCIIEQGTLDVAHIQADTTEDISIPIAMVNQEIKYNEAILTIRFLQKYDTKWALAGHEIAWGQFIISAKEMSPFKLIDDDYSQLRVSNKANKIKIQGDNFTIVFSNSTGDILSWQVNSINILKEGPKLNFWRALTDNDKLGIAEFGAESVAADWRMNGLDLMQRRIKSVTYQEKINYVHVKVEAKYAPPVLAWGFETVIDYIINSSGVVEVDIKGHKVGEGAKTLPKIGLQMQIDKSLSDVAWYGRGPGEAYSDTKQANRFGLFTTTVNKLFTSYVVPQENGNRTDIKWAAVNRDDGLGLFIKGSNFNFSARKYTTENIDKANHTIELEKSNFIELNLDYQLHGIGSASCGPGVLEKYELKNEDFEFSFKLLGFSRNEWSPDNINKYI</sequence>
<evidence type="ECO:0000256" key="7">
    <source>
        <dbReference type="ARBA" id="ARBA00032230"/>
    </source>
</evidence>
<dbReference type="PROSITE" id="PS00719">
    <property type="entry name" value="GLYCOSYL_HYDROL_F2_1"/>
    <property type="match status" value="1"/>
</dbReference>
<dbReference type="AlphaFoldDB" id="A0A1X7MYI1"/>
<keyword evidence="6 8" id="KW-0326">Glycosidase</keyword>
<evidence type="ECO:0000256" key="5">
    <source>
        <dbReference type="ARBA" id="ARBA00022801"/>
    </source>
</evidence>
<dbReference type="InterPro" id="IPR017853">
    <property type="entry name" value="GH"/>
</dbReference>
<dbReference type="SMART" id="SM01038">
    <property type="entry name" value="Bgal_small_N"/>
    <property type="match status" value="1"/>
</dbReference>
<dbReference type="Gene3D" id="2.60.120.260">
    <property type="entry name" value="Galactose-binding domain-like"/>
    <property type="match status" value="1"/>
</dbReference>
<dbReference type="SUPFAM" id="SSF49303">
    <property type="entry name" value="beta-Galactosidase/glucuronidase domain"/>
    <property type="match status" value="2"/>
</dbReference>
<feature type="domain" description="Beta galactosidase small chain/" evidence="9">
    <location>
        <begin position="746"/>
        <end position="1024"/>
    </location>
</feature>
<evidence type="ECO:0000256" key="6">
    <source>
        <dbReference type="ARBA" id="ARBA00023295"/>
    </source>
</evidence>
<dbReference type="InterPro" id="IPR036156">
    <property type="entry name" value="Beta-gal/glucu_dom_sf"/>
</dbReference>
<dbReference type="PRINTS" id="PR00132">
    <property type="entry name" value="GLHYDRLASE2"/>
</dbReference>
<dbReference type="GO" id="GO:0004565">
    <property type="term" value="F:beta-galactosidase activity"/>
    <property type="evidence" value="ECO:0007669"/>
    <property type="project" value="UniProtKB-EC"/>
</dbReference>
<dbReference type="EC" id="3.2.1.23" evidence="3 8"/>
<dbReference type="GO" id="GO:0009341">
    <property type="term" value="C:beta-galactosidase complex"/>
    <property type="evidence" value="ECO:0007669"/>
    <property type="project" value="InterPro"/>
</dbReference>
<dbReference type="InterPro" id="IPR006101">
    <property type="entry name" value="Glyco_hydro_2"/>
</dbReference>
<dbReference type="InterPro" id="IPR023232">
    <property type="entry name" value="Glyco_hydro_2_AS"/>
</dbReference>
<dbReference type="InterPro" id="IPR008979">
    <property type="entry name" value="Galactose-bd-like_sf"/>
</dbReference>
<dbReference type="SUPFAM" id="SSF51445">
    <property type="entry name" value="(Trans)glycosidases"/>
    <property type="match status" value="1"/>
</dbReference>
<dbReference type="Pfam" id="PF02837">
    <property type="entry name" value="Glyco_hydro_2_N"/>
    <property type="match status" value="1"/>
</dbReference>
<comment type="catalytic activity">
    <reaction evidence="1 8">
        <text>Hydrolysis of terminal non-reducing beta-D-galactose residues in beta-D-galactosides.</text>
        <dbReference type="EC" id="3.2.1.23"/>
    </reaction>
</comment>
<dbReference type="OrthoDB" id="9762066at2"/>
<reference evidence="10 11" key="1">
    <citation type="submission" date="2017-04" db="EMBL/GenBank/DDBJ databases">
        <authorList>
            <person name="Afonso C.L."/>
            <person name="Miller P.J."/>
            <person name="Scott M.A."/>
            <person name="Spackman E."/>
            <person name="Goraichik I."/>
            <person name="Dimitrov K.M."/>
            <person name="Suarez D.L."/>
            <person name="Swayne D.E."/>
        </authorList>
    </citation>
    <scope>NUCLEOTIDE SEQUENCE [LARGE SCALE GENOMIC DNA]</scope>
    <source>
        <strain evidence="10 11">LMG26642</strain>
    </source>
</reference>
<evidence type="ECO:0000256" key="1">
    <source>
        <dbReference type="ARBA" id="ARBA00001412"/>
    </source>
</evidence>
<dbReference type="InterPro" id="IPR032312">
    <property type="entry name" value="LacZ_4"/>
</dbReference>
<dbReference type="Pfam" id="PF02929">
    <property type="entry name" value="Bgal_small_N"/>
    <property type="match status" value="1"/>
</dbReference>
<dbReference type="PROSITE" id="PS00608">
    <property type="entry name" value="GLYCOSYL_HYDROL_F2_2"/>
    <property type="match status" value="1"/>
</dbReference>
<gene>
    <name evidence="10" type="ORF">SAMN04488700_1109</name>
</gene>
<dbReference type="InterPro" id="IPR006102">
    <property type="entry name" value="Ig-like_GH2"/>
</dbReference>
<evidence type="ECO:0000313" key="11">
    <source>
        <dbReference type="Proteomes" id="UP000193435"/>
    </source>
</evidence>
<dbReference type="InterPro" id="IPR004199">
    <property type="entry name" value="B-gal_small/dom_5"/>
</dbReference>
<dbReference type="InterPro" id="IPR006103">
    <property type="entry name" value="Glyco_hydro_2_cat"/>
</dbReference>
<evidence type="ECO:0000256" key="8">
    <source>
        <dbReference type="RuleBase" id="RU361154"/>
    </source>
</evidence>
<dbReference type="STRING" id="1073423.SAMN04488700_1109"/>
<dbReference type="InterPro" id="IPR011013">
    <property type="entry name" value="Gal_mutarotase_sf_dom"/>
</dbReference>
<dbReference type="Pfam" id="PF02836">
    <property type="entry name" value="Glyco_hydro_2_C"/>
    <property type="match status" value="1"/>
</dbReference>
<evidence type="ECO:0000259" key="9">
    <source>
        <dbReference type="SMART" id="SM01038"/>
    </source>
</evidence>
<evidence type="ECO:0000256" key="2">
    <source>
        <dbReference type="ARBA" id="ARBA00007401"/>
    </source>
</evidence>
<name>A0A1X7MYI1_9LACT</name>
<dbReference type="GO" id="GO:0030246">
    <property type="term" value="F:carbohydrate binding"/>
    <property type="evidence" value="ECO:0007669"/>
    <property type="project" value="InterPro"/>
</dbReference>
<dbReference type="InterPro" id="IPR014718">
    <property type="entry name" value="GH-type_carb-bd"/>
</dbReference>
<protein>
    <recommendedName>
        <fullName evidence="4 8">Beta-galactosidase</fullName>
        <ecNumber evidence="3 8">3.2.1.23</ecNumber>
    </recommendedName>
    <alternativeName>
        <fullName evidence="7 8">Lactase</fullName>
    </alternativeName>
</protein>
<dbReference type="FunFam" id="3.20.20.80:FF:000018">
    <property type="entry name" value="Beta-galactosidase"/>
    <property type="match status" value="1"/>
</dbReference>
<dbReference type="InterPro" id="IPR050347">
    <property type="entry name" value="Bact_Beta-galactosidase"/>
</dbReference>
<dbReference type="PANTHER" id="PTHR46323">
    <property type="entry name" value="BETA-GALACTOSIDASE"/>
    <property type="match status" value="1"/>
</dbReference>
<dbReference type="Proteomes" id="UP000193435">
    <property type="component" value="Unassembled WGS sequence"/>
</dbReference>
<keyword evidence="11" id="KW-1185">Reference proteome</keyword>
<dbReference type="GO" id="GO:0005990">
    <property type="term" value="P:lactose catabolic process"/>
    <property type="evidence" value="ECO:0007669"/>
    <property type="project" value="TreeGrafter"/>
</dbReference>
<dbReference type="RefSeq" id="WP_085559299.1">
    <property type="nucleotide sequence ID" value="NZ_FOAH01000001.1"/>
</dbReference>
<evidence type="ECO:0000256" key="3">
    <source>
        <dbReference type="ARBA" id="ARBA00012756"/>
    </source>
</evidence>
<keyword evidence="5 8" id="KW-0378">Hydrolase</keyword>
<dbReference type="EMBL" id="FXBJ01000002">
    <property type="protein sequence ID" value="SMH29885.1"/>
    <property type="molecule type" value="Genomic_DNA"/>
</dbReference>
<dbReference type="SUPFAM" id="SSF74650">
    <property type="entry name" value="Galactose mutarotase-like"/>
    <property type="match status" value="1"/>
</dbReference>
<organism evidence="10 11">
    <name type="scientific">Carnobacterium iners</name>
    <dbReference type="NCBI Taxonomy" id="1073423"/>
    <lineage>
        <taxon>Bacteria</taxon>
        <taxon>Bacillati</taxon>
        <taxon>Bacillota</taxon>
        <taxon>Bacilli</taxon>
        <taxon>Lactobacillales</taxon>
        <taxon>Carnobacteriaceae</taxon>
        <taxon>Carnobacterium</taxon>
    </lineage>
</organism>
<dbReference type="InterPro" id="IPR006104">
    <property type="entry name" value="Glyco_hydro_2_N"/>
</dbReference>
<evidence type="ECO:0000313" key="10">
    <source>
        <dbReference type="EMBL" id="SMH29885.1"/>
    </source>
</evidence>
<comment type="similarity">
    <text evidence="2 8">Belongs to the glycosyl hydrolase 2 family.</text>
</comment>
<dbReference type="InterPro" id="IPR013783">
    <property type="entry name" value="Ig-like_fold"/>
</dbReference>
<accession>A0A1X7MYI1</accession>
<dbReference type="Pfam" id="PF00703">
    <property type="entry name" value="Glyco_hydro_2"/>
    <property type="match status" value="1"/>
</dbReference>
<evidence type="ECO:0000256" key="4">
    <source>
        <dbReference type="ARBA" id="ARBA00013303"/>
    </source>
</evidence>
<dbReference type="Gene3D" id="2.70.98.10">
    <property type="match status" value="1"/>
</dbReference>
<dbReference type="Pfam" id="PF16353">
    <property type="entry name" value="LacZ_4"/>
    <property type="match status" value="1"/>
</dbReference>
<dbReference type="InterPro" id="IPR023230">
    <property type="entry name" value="Glyco_hydro_2_CS"/>
</dbReference>
<dbReference type="Gene3D" id="3.20.20.80">
    <property type="entry name" value="Glycosidases"/>
    <property type="match status" value="1"/>
</dbReference>
<proteinExistence type="inferred from homology"/>
<dbReference type="SUPFAM" id="SSF49785">
    <property type="entry name" value="Galactose-binding domain-like"/>
    <property type="match status" value="1"/>
</dbReference>